<name>A0A2S6NI13_RHOGL</name>
<evidence type="ECO:0000313" key="2">
    <source>
        <dbReference type="Proteomes" id="UP000239724"/>
    </source>
</evidence>
<organism evidence="1 2">
    <name type="scientific">Rhodopila globiformis</name>
    <name type="common">Rhodopseudomonas globiformis</name>
    <dbReference type="NCBI Taxonomy" id="1071"/>
    <lineage>
        <taxon>Bacteria</taxon>
        <taxon>Pseudomonadati</taxon>
        <taxon>Pseudomonadota</taxon>
        <taxon>Alphaproteobacteria</taxon>
        <taxon>Acetobacterales</taxon>
        <taxon>Acetobacteraceae</taxon>
        <taxon>Rhodopila</taxon>
    </lineage>
</organism>
<dbReference type="AlphaFoldDB" id="A0A2S6NI13"/>
<proteinExistence type="predicted"/>
<evidence type="ECO:0000313" key="1">
    <source>
        <dbReference type="EMBL" id="PPQ34241.1"/>
    </source>
</evidence>
<comment type="caution">
    <text evidence="1">The sequence shown here is derived from an EMBL/GenBank/DDBJ whole genome shotgun (WGS) entry which is preliminary data.</text>
</comment>
<dbReference type="OrthoDB" id="9807797at2"/>
<dbReference type="EMBL" id="NHRY01000124">
    <property type="protein sequence ID" value="PPQ34241.1"/>
    <property type="molecule type" value="Genomic_DNA"/>
</dbReference>
<accession>A0A2S6NI13</accession>
<dbReference type="Proteomes" id="UP000239724">
    <property type="component" value="Unassembled WGS sequence"/>
</dbReference>
<protein>
    <submittedName>
        <fullName evidence="1">Uncharacterized protein</fullName>
    </submittedName>
</protein>
<dbReference type="RefSeq" id="WP_104519066.1">
    <property type="nucleotide sequence ID" value="NZ_NHRY01000124.1"/>
</dbReference>
<reference evidence="1 2" key="1">
    <citation type="journal article" date="2018" name="Arch. Microbiol.">
        <title>New insights into the metabolic potential of the phototrophic purple bacterium Rhodopila globiformis DSM 161(T) from its draft genome sequence and evidence for a vanadium-dependent nitrogenase.</title>
        <authorList>
            <person name="Imhoff J.F."/>
            <person name="Rahn T."/>
            <person name="Kunzel S."/>
            <person name="Neulinger S.C."/>
        </authorList>
    </citation>
    <scope>NUCLEOTIDE SEQUENCE [LARGE SCALE GENOMIC DNA]</scope>
    <source>
        <strain evidence="1 2">DSM 161</strain>
    </source>
</reference>
<gene>
    <name evidence="1" type="ORF">CCS01_11860</name>
</gene>
<keyword evidence="2" id="KW-1185">Reference proteome</keyword>
<sequence length="82" mass="8794">MDSEDLTDAVLEMRDAIHTLTAGCGELASAIENQTKLLIEIKEAVTAEPQGESPIVSLLKRMVELSEANAAALARIEQAMAR</sequence>